<keyword evidence="3" id="KW-1185">Reference proteome</keyword>
<organism evidence="2 3">
    <name type="scientific">Chiloscyllium punctatum</name>
    <name type="common">Brownbanded bambooshark</name>
    <name type="synonym">Hemiscyllium punctatum</name>
    <dbReference type="NCBI Taxonomy" id="137246"/>
    <lineage>
        <taxon>Eukaryota</taxon>
        <taxon>Metazoa</taxon>
        <taxon>Chordata</taxon>
        <taxon>Craniata</taxon>
        <taxon>Vertebrata</taxon>
        <taxon>Chondrichthyes</taxon>
        <taxon>Elasmobranchii</taxon>
        <taxon>Galeomorphii</taxon>
        <taxon>Galeoidea</taxon>
        <taxon>Orectolobiformes</taxon>
        <taxon>Hemiscylliidae</taxon>
        <taxon>Chiloscyllium</taxon>
    </lineage>
</organism>
<comment type="caution">
    <text evidence="2">The sequence shown here is derived from an EMBL/GenBank/DDBJ whole genome shotgun (WGS) entry which is preliminary data.</text>
</comment>
<evidence type="ECO:0000313" key="2">
    <source>
        <dbReference type="EMBL" id="GCC45970.1"/>
    </source>
</evidence>
<evidence type="ECO:0000256" key="1">
    <source>
        <dbReference type="SAM" id="MobiDB-lite"/>
    </source>
</evidence>
<feature type="non-terminal residue" evidence="2">
    <location>
        <position position="1"/>
    </location>
</feature>
<dbReference type="EMBL" id="BEZZ01178235">
    <property type="protein sequence ID" value="GCC45970.1"/>
    <property type="molecule type" value="Genomic_DNA"/>
</dbReference>
<feature type="region of interest" description="Disordered" evidence="1">
    <location>
        <begin position="17"/>
        <end position="46"/>
    </location>
</feature>
<accession>A0A401TTL4</accession>
<protein>
    <submittedName>
        <fullName evidence="2">Uncharacterized protein</fullName>
    </submittedName>
</protein>
<proteinExistence type="predicted"/>
<reference evidence="2 3" key="1">
    <citation type="journal article" date="2018" name="Nat. Ecol. Evol.">
        <title>Shark genomes provide insights into elasmobranch evolution and the origin of vertebrates.</title>
        <authorList>
            <person name="Hara Y"/>
            <person name="Yamaguchi K"/>
            <person name="Onimaru K"/>
            <person name="Kadota M"/>
            <person name="Koyanagi M"/>
            <person name="Keeley SD"/>
            <person name="Tatsumi K"/>
            <person name="Tanaka K"/>
            <person name="Motone F"/>
            <person name="Kageyama Y"/>
            <person name="Nozu R"/>
            <person name="Adachi N"/>
            <person name="Nishimura O"/>
            <person name="Nakagawa R"/>
            <person name="Tanegashima C"/>
            <person name="Kiyatake I"/>
            <person name="Matsumoto R"/>
            <person name="Murakumo K"/>
            <person name="Nishida K"/>
            <person name="Terakita A"/>
            <person name="Kuratani S"/>
            <person name="Sato K"/>
            <person name="Hyodo S Kuraku.S."/>
        </authorList>
    </citation>
    <scope>NUCLEOTIDE SEQUENCE [LARGE SCALE GENOMIC DNA]</scope>
</reference>
<sequence length="46" mass="4935">LSQHEGILRRLPVIDRHPAARHPEPASALRARRAGSPADVMEANGG</sequence>
<name>A0A401TTL4_CHIPU</name>
<dbReference type="Proteomes" id="UP000287033">
    <property type="component" value="Unassembled WGS sequence"/>
</dbReference>
<gene>
    <name evidence="2" type="ORF">chiPu_0030240</name>
</gene>
<dbReference type="AlphaFoldDB" id="A0A401TTL4"/>
<evidence type="ECO:0000313" key="3">
    <source>
        <dbReference type="Proteomes" id="UP000287033"/>
    </source>
</evidence>